<sequence length="85" mass="9258">MDHFEHSIRERAYALWERDGCALGRDEYYWTLAEQELRQAAPAAEPAPVRTPRAKAPAKASSKAAAAAKAAPRRRRTAAEGAAAP</sequence>
<evidence type="ECO:0008006" key="4">
    <source>
        <dbReference type="Google" id="ProtNLM"/>
    </source>
</evidence>
<evidence type="ECO:0000313" key="2">
    <source>
        <dbReference type="EMBL" id="ACL61869.1"/>
    </source>
</evidence>
<organism evidence="2 3">
    <name type="scientific">Methylobacterium nodulans (strain LMG 21967 / CNCM I-2342 / ORS 2060)</name>
    <dbReference type="NCBI Taxonomy" id="460265"/>
    <lineage>
        <taxon>Bacteria</taxon>
        <taxon>Pseudomonadati</taxon>
        <taxon>Pseudomonadota</taxon>
        <taxon>Alphaproteobacteria</taxon>
        <taxon>Hyphomicrobiales</taxon>
        <taxon>Methylobacteriaceae</taxon>
        <taxon>Methylobacterium</taxon>
    </lineage>
</organism>
<dbReference type="EMBL" id="CP001349">
    <property type="protein sequence ID" value="ACL61869.1"/>
    <property type="molecule type" value="Genomic_DNA"/>
</dbReference>
<dbReference type="Pfam" id="PF11154">
    <property type="entry name" value="DUF2934"/>
    <property type="match status" value="1"/>
</dbReference>
<proteinExistence type="predicted"/>
<dbReference type="RefSeq" id="WP_015933432.1">
    <property type="nucleotide sequence ID" value="NC_011894.1"/>
</dbReference>
<keyword evidence="3" id="KW-1185">Reference proteome</keyword>
<feature type="compositionally biased region" description="Low complexity" evidence="1">
    <location>
        <begin position="46"/>
        <end position="70"/>
    </location>
</feature>
<reference evidence="2 3" key="1">
    <citation type="submission" date="2009-01" db="EMBL/GenBank/DDBJ databases">
        <title>Complete sequence of chromosome of Methylobacterium nodulans ORS 2060.</title>
        <authorList>
            <consortium name="US DOE Joint Genome Institute"/>
            <person name="Lucas S."/>
            <person name="Copeland A."/>
            <person name="Lapidus A."/>
            <person name="Glavina del Rio T."/>
            <person name="Dalin E."/>
            <person name="Tice H."/>
            <person name="Bruce D."/>
            <person name="Goodwin L."/>
            <person name="Pitluck S."/>
            <person name="Sims D."/>
            <person name="Brettin T."/>
            <person name="Detter J.C."/>
            <person name="Han C."/>
            <person name="Larimer F."/>
            <person name="Land M."/>
            <person name="Hauser L."/>
            <person name="Kyrpides N."/>
            <person name="Ivanova N."/>
            <person name="Marx C.J."/>
            <person name="Richardson P."/>
        </authorList>
    </citation>
    <scope>NUCLEOTIDE SEQUENCE [LARGE SCALE GENOMIC DNA]</scope>
    <source>
        <strain evidence="3">LMG 21967 / CNCM I-2342 / ORS 2060</strain>
    </source>
</reference>
<evidence type="ECO:0000313" key="3">
    <source>
        <dbReference type="Proteomes" id="UP000008207"/>
    </source>
</evidence>
<dbReference type="HOGENOM" id="CLU_2494364_0_0_5"/>
<dbReference type="Proteomes" id="UP000008207">
    <property type="component" value="Chromosome"/>
</dbReference>
<dbReference type="STRING" id="460265.Mnod_7129"/>
<evidence type="ECO:0000256" key="1">
    <source>
        <dbReference type="SAM" id="MobiDB-lite"/>
    </source>
</evidence>
<dbReference type="OrthoDB" id="9811127at2"/>
<dbReference type="KEGG" id="mno:Mnod_7129"/>
<name>B8IK84_METNO</name>
<accession>B8IK84</accession>
<gene>
    <name evidence="2" type="ordered locus">Mnod_7129</name>
</gene>
<protein>
    <recommendedName>
        <fullName evidence="4">DUF2934 domain-containing protein</fullName>
    </recommendedName>
</protein>
<feature type="region of interest" description="Disordered" evidence="1">
    <location>
        <begin position="40"/>
        <end position="85"/>
    </location>
</feature>
<dbReference type="AlphaFoldDB" id="B8IK84"/>
<dbReference type="InterPro" id="IPR021327">
    <property type="entry name" value="DUF2934"/>
</dbReference>